<dbReference type="Proteomes" id="UP000830326">
    <property type="component" value="Chromosome"/>
</dbReference>
<name>A0ABY4H6Y9_9BACI</name>
<proteinExistence type="predicted"/>
<evidence type="ECO:0000256" key="1">
    <source>
        <dbReference type="SAM" id="MobiDB-lite"/>
    </source>
</evidence>
<keyword evidence="4" id="KW-1185">Reference proteome</keyword>
<dbReference type="EMBL" id="CP095075">
    <property type="protein sequence ID" value="UOR10641.1"/>
    <property type="molecule type" value="Genomic_DNA"/>
</dbReference>
<accession>A0ABY4H6Y9</accession>
<organism evidence="3 4">
    <name type="scientific">Halobacillus amylolyticus</name>
    <dbReference type="NCBI Taxonomy" id="2932259"/>
    <lineage>
        <taxon>Bacteria</taxon>
        <taxon>Bacillati</taxon>
        <taxon>Bacillota</taxon>
        <taxon>Bacilli</taxon>
        <taxon>Bacillales</taxon>
        <taxon>Bacillaceae</taxon>
        <taxon>Halobacillus</taxon>
    </lineage>
</organism>
<sequence length="171" mass="19329">MKKAAAVLFAIFLFMVNQSSFAFPVETNYSGKQGKEQNHSQVWVKDYDTEIQVIAPQTKNQKEITKQEEVVEIINTINSAYDVKTNPEQRIKLGVLKFNELDAIQVYLSKDKSSVYLHSDKGAKVITSKDFYQLFQPSIEAEPLPPGYEPKAFPPLPKGEGLDSEDVEKLN</sequence>
<keyword evidence="2" id="KW-0732">Signal</keyword>
<feature type="chain" id="PRO_5045149814" evidence="2">
    <location>
        <begin position="23"/>
        <end position="171"/>
    </location>
</feature>
<evidence type="ECO:0000313" key="4">
    <source>
        <dbReference type="Proteomes" id="UP000830326"/>
    </source>
</evidence>
<evidence type="ECO:0000256" key="2">
    <source>
        <dbReference type="SAM" id="SignalP"/>
    </source>
</evidence>
<feature type="compositionally biased region" description="Acidic residues" evidence="1">
    <location>
        <begin position="162"/>
        <end position="171"/>
    </location>
</feature>
<evidence type="ECO:0000313" key="3">
    <source>
        <dbReference type="EMBL" id="UOR10641.1"/>
    </source>
</evidence>
<feature type="region of interest" description="Disordered" evidence="1">
    <location>
        <begin position="140"/>
        <end position="171"/>
    </location>
</feature>
<gene>
    <name evidence="3" type="ORF">MUO15_13350</name>
</gene>
<feature type="signal peptide" evidence="2">
    <location>
        <begin position="1"/>
        <end position="22"/>
    </location>
</feature>
<reference evidence="3" key="1">
    <citation type="submission" date="2022-04" db="EMBL/GenBank/DDBJ databases">
        <title>Halobacillus sp. isolated from saltern.</title>
        <authorList>
            <person name="Won M."/>
            <person name="Lee C.-M."/>
            <person name="Woen H.-Y."/>
            <person name="Kwon S.-W."/>
        </authorList>
    </citation>
    <scope>NUCLEOTIDE SEQUENCE</scope>
    <source>
        <strain evidence="3">SSHM10-5</strain>
    </source>
</reference>
<dbReference type="RefSeq" id="WP_245029843.1">
    <property type="nucleotide sequence ID" value="NZ_CP095075.1"/>
</dbReference>
<protein>
    <submittedName>
        <fullName evidence="3">Uncharacterized protein</fullName>
    </submittedName>
</protein>
<feature type="compositionally biased region" description="Pro residues" evidence="1">
    <location>
        <begin position="143"/>
        <end position="157"/>
    </location>
</feature>